<dbReference type="SUPFAM" id="SSF56037">
    <property type="entry name" value="PheT/TilS domain"/>
    <property type="match status" value="1"/>
</dbReference>
<dbReference type="GO" id="GO:0003723">
    <property type="term" value="F:RNA binding"/>
    <property type="evidence" value="ECO:0007669"/>
    <property type="project" value="InterPro"/>
</dbReference>
<accession>A0A1F4V8Y9</accession>
<evidence type="ECO:0000259" key="1">
    <source>
        <dbReference type="SMART" id="SM00873"/>
    </source>
</evidence>
<proteinExistence type="predicted"/>
<organism evidence="2 3">
    <name type="scientific">candidate division WWE3 bacterium RIFCSPHIGHO2_02_FULL_38_14</name>
    <dbReference type="NCBI Taxonomy" id="1802620"/>
    <lineage>
        <taxon>Bacteria</taxon>
        <taxon>Katanobacteria</taxon>
    </lineage>
</organism>
<dbReference type="PANTHER" id="PTHR39209">
    <property type="match status" value="1"/>
</dbReference>
<reference evidence="2 3" key="1">
    <citation type="journal article" date="2016" name="Nat. Commun.">
        <title>Thousands of microbial genomes shed light on interconnected biogeochemical processes in an aquifer system.</title>
        <authorList>
            <person name="Anantharaman K."/>
            <person name="Brown C.T."/>
            <person name="Hug L.A."/>
            <person name="Sharon I."/>
            <person name="Castelle C.J."/>
            <person name="Probst A.J."/>
            <person name="Thomas B.C."/>
            <person name="Singh A."/>
            <person name="Wilkins M.J."/>
            <person name="Karaoz U."/>
            <person name="Brodie E.L."/>
            <person name="Williams K.H."/>
            <person name="Hubbard S.S."/>
            <person name="Banfield J.F."/>
        </authorList>
    </citation>
    <scope>NUCLEOTIDE SEQUENCE [LARGE SCALE GENOMIC DNA]</scope>
</reference>
<feature type="domain" description="B3/B4 tRNA-binding" evidence="1">
    <location>
        <begin position="62"/>
        <end position="216"/>
    </location>
</feature>
<dbReference type="SMART" id="SM00873">
    <property type="entry name" value="B3_4"/>
    <property type="match status" value="1"/>
</dbReference>
<comment type="caution">
    <text evidence="2">The sequence shown here is derived from an EMBL/GenBank/DDBJ whole genome shotgun (WGS) entry which is preliminary data.</text>
</comment>
<dbReference type="GO" id="GO:0004826">
    <property type="term" value="F:phenylalanine-tRNA ligase activity"/>
    <property type="evidence" value="ECO:0007669"/>
    <property type="project" value="InterPro"/>
</dbReference>
<protein>
    <recommendedName>
        <fullName evidence="1">B3/B4 tRNA-binding domain-containing protein</fullName>
    </recommendedName>
</protein>
<dbReference type="AlphaFoldDB" id="A0A1F4V8Y9"/>
<dbReference type="PANTHER" id="PTHR39209:SF2">
    <property type="entry name" value="CYTOPLASMIC PROTEIN"/>
    <property type="match status" value="1"/>
</dbReference>
<evidence type="ECO:0000313" key="2">
    <source>
        <dbReference type="EMBL" id="OGC53666.1"/>
    </source>
</evidence>
<dbReference type="InterPro" id="IPR005146">
    <property type="entry name" value="B3/B4_tRNA-bd"/>
</dbReference>
<dbReference type="Pfam" id="PF03483">
    <property type="entry name" value="B3_4"/>
    <property type="match status" value="1"/>
</dbReference>
<dbReference type="Proteomes" id="UP000178127">
    <property type="component" value="Unassembled WGS sequence"/>
</dbReference>
<dbReference type="EMBL" id="MEVD01000013">
    <property type="protein sequence ID" value="OGC53666.1"/>
    <property type="molecule type" value="Genomic_DNA"/>
</dbReference>
<sequence>MNFTIAETLLIDYPGLFIGVIELTGVNNSGNNAEIEMLLRNIEQEVKEKYTGSNVPEHPHIKPWREAYKKFGSKPNDFRCSSETLLRMVLNGKEIRHISKIVDLYNYISLKYILTLGGEDMDKIKGDLVLTYAKGDENFVPLGSSENDSPQKGEVVYKDDFGVICRRWNWREGDRTKLTEHSKNIVLVAEALPPIENEILKNATKELAELVSKFCGGTIKILFVDSAQNSISLND</sequence>
<name>A0A1F4V8Y9_UNCKA</name>
<evidence type="ECO:0000313" key="3">
    <source>
        <dbReference type="Proteomes" id="UP000178127"/>
    </source>
</evidence>
<dbReference type="STRING" id="1802620.A3D91_04485"/>
<dbReference type="InterPro" id="IPR020825">
    <property type="entry name" value="Phe-tRNA_synthase-like_B3/B4"/>
</dbReference>
<gene>
    <name evidence="2" type="ORF">A3D91_04485</name>
</gene>
<dbReference type="Gene3D" id="3.50.40.10">
    <property type="entry name" value="Phenylalanyl-trna Synthetase, Chain B, domain 3"/>
    <property type="match status" value="1"/>
</dbReference>